<evidence type="ECO:0000313" key="3">
    <source>
        <dbReference type="Proteomes" id="UP001500058"/>
    </source>
</evidence>
<evidence type="ECO:0000313" key="2">
    <source>
        <dbReference type="EMBL" id="GAA2391753.1"/>
    </source>
</evidence>
<accession>A0ABN3HZZ4</accession>
<reference evidence="2 3" key="1">
    <citation type="journal article" date="2019" name="Int. J. Syst. Evol. Microbiol.">
        <title>The Global Catalogue of Microorganisms (GCM) 10K type strain sequencing project: providing services to taxonomists for standard genome sequencing and annotation.</title>
        <authorList>
            <consortium name="The Broad Institute Genomics Platform"/>
            <consortium name="The Broad Institute Genome Sequencing Center for Infectious Disease"/>
            <person name="Wu L."/>
            <person name="Ma J."/>
        </authorList>
    </citation>
    <scope>NUCLEOTIDE SEQUENCE [LARGE SCALE GENOMIC DNA]</scope>
    <source>
        <strain evidence="2 3">JCM 6921</strain>
    </source>
</reference>
<proteinExistence type="predicted"/>
<dbReference type="Proteomes" id="UP001500058">
    <property type="component" value="Unassembled WGS sequence"/>
</dbReference>
<protein>
    <submittedName>
        <fullName evidence="2">Uncharacterized protein</fullName>
    </submittedName>
</protein>
<name>A0ABN3HZZ4_9ACTN</name>
<comment type="caution">
    <text evidence="2">The sequence shown here is derived from an EMBL/GenBank/DDBJ whole genome shotgun (WGS) entry which is preliminary data.</text>
</comment>
<dbReference type="EMBL" id="BAAATJ010000004">
    <property type="protein sequence ID" value="GAA2391753.1"/>
    <property type="molecule type" value="Genomic_DNA"/>
</dbReference>
<gene>
    <name evidence="2" type="ORF">GCM10010420_15060</name>
</gene>
<organism evidence="2 3">
    <name type="scientific">Streptomyces glaucosporus</name>
    <dbReference type="NCBI Taxonomy" id="284044"/>
    <lineage>
        <taxon>Bacteria</taxon>
        <taxon>Bacillati</taxon>
        <taxon>Actinomycetota</taxon>
        <taxon>Actinomycetes</taxon>
        <taxon>Kitasatosporales</taxon>
        <taxon>Streptomycetaceae</taxon>
        <taxon>Streptomyces</taxon>
    </lineage>
</organism>
<feature type="region of interest" description="Disordered" evidence="1">
    <location>
        <begin position="24"/>
        <end position="50"/>
    </location>
</feature>
<evidence type="ECO:0000256" key="1">
    <source>
        <dbReference type="SAM" id="MobiDB-lite"/>
    </source>
</evidence>
<dbReference type="RefSeq" id="WP_344630068.1">
    <property type="nucleotide sequence ID" value="NZ_BAAATJ010000004.1"/>
</dbReference>
<keyword evidence="3" id="KW-1185">Reference proteome</keyword>
<sequence length="50" mass="5084">MTAIRMVAGLRRVLAAETAVGVVGSDPVPPARIQSTHGADSVTAPPTDRS</sequence>